<evidence type="ECO:0000256" key="1">
    <source>
        <dbReference type="ARBA" id="ARBA00010923"/>
    </source>
</evidence>
<keyword evidence="7" id="KW-1185">Reference proteome</keyword>
<evidence type="ECO:0000256" key="3">
    <source>
        <dbReference type="ARBA" id="ARBA00023125"/>
    </source>
</evidence>
<reference evidence="6 7" key="1">
    <citation type="submission" date="2016-10" db="EMBL/GenBank/DDBJ databases">
        <authorList>
            <person name="de Groot N.N."/>
        </authorList>
    </citation>
    <scope>NUCLEOTIDE SEQUENCE [LARGE SCALE GENOMIC DNA]</scope>
    <source>
        <strain evidence="6 7">DSM 23413</strain>
    </source>
</reference>
<dbReference type="InterPro" id="IPR051212">
    <property type="entry name" value="Type-I_RE_S_subunit"/>
</dbReference>
<gene>
    <name evidence="6" type="ORF">SAMN05421751_1371</name>
</gene>
<organism evidence="6 7">
    <name type="scientific">Jhaorihella thermophila</name>
    <dbReference type="NCBI Taxonomy" id="488547"/>
    <lineage>
        <taxon>Bacteria</taxon>
        <taxon>Pseudomonadati</taxon>
        <taxon>Pseudomonadota</taxon>
        <taxon>Alphaproteobacteria</taxon>
        <taxon>Rhodobacterales</taxon>
        <taxon>Paracoccaceae</taxon>
        <taxon>Jhaorihella</taxon>
    </lineage>
</organism>
<dbReference type="EMBL" id="FNVD01000037">
    <property type="protein sequence ID" value="SEG34453.1"/>
    <property type="molecule type" value="Genomic_DNA"/>
</dbReference>
<feature type="coiled-coil region" evidence="4">
    <location>
        <begin position="104"/>
        <end position="141"/>
    </location>
</feature>
<proteinExistence type="inferred from homology"/>
<accession>A0A1H5ZD53</accession>
<feature type="domain" description="Type I restriction modification DNA specificity" evidence="5">
    <location>
        <begin position="42"/>
        <end position="116"/>
    </location>
</feature>
<evidence type="ECO:0000313" key="6">
    <source>
        <dbReference type="EMBL" id="SEG34453.1"/>
    </source>
</evidence>
<dbReference type="PANTHER" id="PTHR43140">
    <property type="entry name" value="TYPE-1 RESTRICTION ENZYME ECOKI SPECIFICITY PROTEIN"/>
    <property type="match status" value="1"/>
</dbReference>
<dbReference type="AlphaFoldDB" id="A0A1H5ZD53"/>
<keyword evidence="3" id="KW-0238">DNA-binding</keyword>
<evidence type="ECO:0000259" key="5">
    <source>
        <dbReference type="Pfam" id="PF01420"/>
    </source>
</evidence>
<name>A0A1H5ZD53_9RHOB</name>
<evidence type="ECO:0000256" key="2">
    <source>
        <dbReference type="ARBA" id="ARBA00022747"/>
    </source>
</evidence>
<dbReference type="Pfam" id="PF01420">
    <property type="entry name" value="Methylase_S"/>
    <property type="match status" value="1"/>
</dbReference>
<evidence type="ECO:0000313" key="7">
    <source>
        <dbReference type="Proteomes" id="UP000236742"/>
    </source>
</evidence>
<protein>
    <submittedName>
        <fullName evidence="6">Type I restriction enzyme, S subunit</fullName>
    </submittedName>
</protein>
<dbReference type="Gene3D" id="3.90.220.20">
    <property type="entry name" value="DNA methylase specificity domains"/>
    <property type="match status" value="1"/>
</dbReference>
<keyword evidence="2" id="KW-0680">Restriction system</keyword>
<dbReference type="PANTHER" id="PTHR43140:SF1">
    <property type="entry name" value="TYPE I RESTRICTION ENZYME ECOKI SPECIFICITY SUBUNIT"/>
    <property type="match status" value="1"/>
</dbReference>
<comment type="similarity">
    <text evidence="1">Belongs to the type-I restriction system S methylase family.</text>
</comment>
<evidence type="ECO:0000256" key="4">
    <source>
        <dbReference type="SAM" id="Coils"/>
    </source>
</evidence>
<keyword evidence="4" id="KW-0175">Coiled coil</keyword>
<sequence length="186" mass="20755">MKIERSQLAQLRLRENDVLFNEGGDRDKLGRGWIWPGAPKVCITQNHVFRASPHRPSEAWSKFISYWGNSAGQAYFEEFGKQTTNLASINKTVLSRFPVPLPSLAEVEEIVRILEERLSRADALGSEIDAALARAEALRQAILKRAFSGRLVPQDPADEPATTLLARLRARAAAAPQKTRRKTHAS</sequence>
<dbReference type="SUPFAM" id="SSF116734">
    <property type="entry name" value="DNA methylase specificity domain"/>
    <property type="match status" value="1"/>
</dbReference>
<dbReference type="Proteomes" id="UP000236742">
    <property type="component" value="Unassembled WGS sequence"/>
</dbReference>
<dbReference type="GO" id="GO:0003677">
    <property type="term" value="F:DNA binding"/>
    <property type="evidence" value="ECO:0007669"/>
    <property type="project" value="UniProtKB-KW"/>
</dbReference>
<dbReference type="InterPro" id="IPR000055">
    <property type="entry name" value="Restrct_endonuc_typeI_TRD"/>
</dbReference>
<dbReference type="InterPro" id="IPR044946">
    <property type="entry name" value="Restrct_endonuc_typeI_TRD_sf"/>
</dbReference>
<dbReference type="GO" id="GO:0009307">
    <property type="term" value="P:DNA restriction-modification system"/>
    <property type="evidence" value="ECO:0007669"/>
    <property type="project" value="UniProtKB-KW"/>
</dbReference>